<sequence length="962" mass="100161">MFKSNIHGHGTIKKLRTGAVVSVLTTSMLVGGVVSAEEVVTGTESTSVEVVVESGASEGVVETKVTDAQVSEAKAEADQANQAVTEQEAVVGGLEETIATGESKVSDLNTQIEEANKVTPEVVADAKTDADAKSEALATANETVETAKNSANATAEAVTIQEGVVSDADANAQKTASAVADAEKKVADLSGTTDTTQLQKDVDTLTEAVAKDTTDLAEAKQALKSAQLAETDKAQAIATQEGVVASKEADVDSTANALANATKAKSDADKEVSTTKSALDTAKVGTTITETVQVGTETKTTGGTSTLNTGVAQSGRFSGVNGVVTNSDYLKAIQNYANGTGTIADIESALAKGISYQSGGSTVSVKVNVRNLLASPTVAEFQSWTENLRYSFSDTDNSTLVKVHDLTEEQRTDLSLFYASLVNELRSKLGTPLLDVTKSSVSVANNTTDALFNGMFANYQGMTHDQLVASGFFTKATGTINDVTVIAKNIANNENTTIINNIANIAQFDDRDATVSTMAELKSMVVAAVGHQLYRPLYNIVNGVGNNSDFSTALKVLGLVEGGSSVGVSLDVLSFKDGHGERVPKVVVTFSDTVGTPIVNKYSTVTGGTTTTTPIYETVTKTVVDESAVAAAQSAYDTALANAQTANVAYQNANTAYVNAQQALADAQKQLSDLKSGTVDIPALEQAVKDAETQLEKDQASLQSAKETLAVAKASAIDKANALSKAKAELVEARSADEKAQGVLAQEKETLEVLKKADQVAQLALTDVIAKQSTAKSDSEKATAKYNELAKALVDKGAVLTVLNAKLTEANQALAVARAEYETAKELLATLKANATEKTARYEELANLKAEQDRAEAEAKRLAELKAKAEAINNAGGIATPVLDANGVVIDYVDGKKATSVVHTKIGKQAGITQVGDKITYSRVERAKTLPNTGEQTSLLALAGVSVLSSLGLASARRRKQG</sequence>
<dbReference type="InterPro" id="IPR019931">
    <property type="entry name" value="LPXTG_anchor"/>
</dbReference>
<dbReference type="NCBIfam" id="TIGR01167">
    <property type="entry name" value="LPXTG_anchor"/>
    <property type="match status" value="1"/>
</dbReference>
<keyword evidence="3" id="KW-0732">Signal</keyword>
<reference evidence="7 8" key="1">
    <citation type="submission" date="2019-04" db="EMBL/GenBank/DDBJ databases">
        <title>Genome analysis of Streptococcus suis strain WUSS330.</title>
        <authorList>
            <person name="Chen H."/>
            <person name="Gao X."/>
            <person name="Wu Z."/>
        </authorList>
    </citation>
    <scope>NUCLEOTIDE SEQUENCE [LARGE SCALE GENOMIC DNA]</scope>
    <source>
        <strain evidence="7 8">WUSS330</strain>
    </source>
</reference>
<evidence type="ECO:0000256" key="2">
    <source>
        <dbReference type="ARBA" id="ARBA00022525"/>
    </source>
</evidence>
<name>A0A4T2GY20_STRSU</name>
<dbReference type="RefSeq" id="WP_136671728.1">
    <property type="nucleotide sequence ID" value="NZ_SSXN01000011.1"/>
</dbReference>
<evidence type="ECO:0000256" key="3">
    <source>
        <dbReference type="ARBA" id="ARBA00022729"/>
    </source>
</evidence>
<protein>
    <submittedName>
        <fullName evidence="7">SEC10/PgrA surface exclusion domain-containing protein</fullName>
    </submittedName>
</protein>
<evidence type="ECO:0000259" key="6">
    <source>
        <dbReference type="PROSITE" id="PS50847"/>
    </source>
</evidence>
<accession>A0A4T2GY20</accession>
<keyword evidence="4" id="KW-0572">Peptidoglycan-anchor</keyword>
<proteinExistence type="predicted"/>
<keyword evidence="1" id="KW-0134">Cell wall</keyword>
<dbReference type="NCBIfam" id="TIGR04320">
    <property type="entry name" value="Surf_Exclu_PgrA"/>
    <property type="match status" value="1"/>
</dbReference>
<dbReference type="Proteomes" id="UP000305785">
    <property type="component" value="Unassembled WGS sequence"/>
</dbReference>
<evidence type="ECO:0000313" key="7">
    <source>
        <dbReference type="EMBL" id="TII04529.1"/>
    </source>
</evidence>
<dbReference type="Gene3D" id="1.20.120.330">
    <property type="entry name" value="Nucleotidyltransferases domain 2"/>
    <property type="match status" value="1"/>
</dbReference>
<dbReference type="AlphaFoldDB" id="A0A4T2GY20"/>
<evidence type="ECO:0000256" key="1">
    <source>
        <dbReference type="ARBA" id="ARBA00022512"/>
    </source>
</evidence>
<comment type="caution">
    <text evidence="7">The sequence shown here is derived from an EMBL/GenBank/DDBJ whole genome shotgun (WGS) entry which is preliminary data.</text>
</comment>
<organism evidence="7 8">
    <name type="scientific">Streptococcus suis</name>
    <dbReference type="NCBI Taxonomy" id="1307"/>
    <lineage>
        <taxon>Bacteria</taxon>
        <taxon>Bacillati</taxon>
        <taxon>Bacillota</taxon>
        <taxon>Bacilli</taxon>
        <taxon>Lactobacillales</taxon>
        <taxon>Streptococcaceae</taxon>
        <taxon>Streptococcus</taxon>
    </lineage>
</organism>
<feature type="domain" description="Gram-positive cocci surface proteins LPxTG" evidence="6">
    <location>
        <begin position="930"/>
        <end position="962"/>
    </location>
</feature>
<dbReference type="Pfam" id="PF00746">
    <property type="entry name" value="Gram_pos_anchor"/>
    <property type="match status" value="1"/>
</dbReference>
<evidence type="ECO:0000313" key="8">
    <source>
        <dbReference type="Proteomes" id="UP000305785"/>
    </source>
</evidence>
<feature type="coiled-coil region" evidence="5">
    <location>
        <begin position="800"/>
        <end position="875"/>
    </location>
</feature>
<dbReference type="EMBL" id="SSXN01000011">
    <property type="protein sequence ID" value="TII04529.1"/>
    <property type="molecule type" value="Genomic_DNA"/>
</dbReference>
<dbReference type="InterPro" id="IPR027607">
    <property type="entry name" value="Surf_Exclu_SEC10/PgrA"/>
</dbReference>
<keyword evidence="2" id="KW-0964">Secreted</keyword>
<feature type="coiled-coil region" evidence="5">
    <location>
        <begin position="650"/>
        <end position="708"/>
    </location>
</feature>
<evidence type="ECO:0000256" key="5">
    <source>
        <dbReference type="SAM" id="Coils"/>
    </source>
</evidence>
<dbReference type="PROSITE" id="PS50847">
    <property type="entry name" value="GRAM_POS_ANCHORING"/>
    <property type="match status" value="1"/>
</dbReference>
<evidence type="ECO:0000256" key="4">
    <source>
        <dbReference type="ARBA" id="ARBA00023088"/>
    </source>
</evidence>
<keyword evidence="5" id="KW-0175">Coiled coil</keyword>
<gene>
    <name evidence="7" type="ORF">FAJ36_08080</name>
</gene>